<organism evidence="7 8">
    <name type="scientific">Mollisia scopiformis</name>
    <name type="common">Conifer needle endophyte fungus</name>
    <name type="synonym">Phialocephala scopiformis</name>
    <dbReference type="NCBI Taxonomy" id="149040"/>
    <lineage>
        <taxon>Eukaryota</taxon>
        <taxon>Fungi</taxon>
        <taxon>Dikarya</taxon>
        <taxon>Ascomycota</taxon>
        <taxon>Pezizomycotina</taxon>
        <taxon>Leotiomycetes</taxon>
        <taxon>Helotiales</taxon>
        <taxon>Mollisiaceae</taxon>
        <taxon>Mollisia</taxon>
    </lineage>
</organism>
<keyword evidence="2" id="KW-0862">Zinc</keyword>
<dbReference type="GeneID" id="28822931"/>
<keyword evidence="1" id="KW-0479">Metal-binding</keyword>
<dbReference type="Pfam" id="PF00172">
    <property type="entry name" value="Zn_clus"/>
    <property type="match status" value="1"/>
</dbReference>
<dbReference type="GO" id="GO:0000981">
    <property type="term" value="F:DNA-binding transcription factor activity, RNA polymerase II-specific"/>
    <property type="evidence" value="ECO:0007669"/>
    <property type="project" value="InterPro"/>
</dbReference>
<accession>A0A194X4E4</accession>
<evidence type="ECO:0000256" key="1">
    <source>
        <dbReference type="ARBA" id="ARBA00022723"/>
    </source>
</evidence>
<evidence type="ECO:0000313" key="8">
    <source>
        <dbReference type="Proteomes" id="UP000070700"/>
    </source>
</evidence>
<evidence type="ECO:0000256" key="4">
    <source>
        <dbReference type="ARBA" id="ARBA00023163"/>
    </source>
</evidence>
<dbReference type="PANTHER" id="PTHR47660">
    <property type="entry name" value="TRANSCRIPTION FACTOR WITH C2H2 AND ZN(2)-CYS(6) DNA BINDING DOMAIN (EUROFUNG)-RELATED-RELATED"/>
    <property type="match status" value="1"/>
</dbReference>
<proteinExistence type="predicted"/>
<dbReference type="GO" id="GO:0008270">
    <property type="term" value="F:zinc ion binding"/>
    <property type="evidence" value="ECO:0007669"/>
    <property type="project" value="InterPro"/>
</dbReference>
<keyword evidence="4" id="KW-0804">Transcription</keyword>
<keyword evidence="3" id="KW-0805">Transcription regulation</keyword>
<keyword evidence="5" id="KW-0539">Nucleus</keyword>
<dbReference type="SUPFAM" id="SSF57701">
    <property type="entry name" value="Zn2/Cys6 DNA-binding domain"/>
    <property type="match status" value="1"/>
</dbReference>
<dbReference type="Proteomes" id="UP000070700">
    <property type="component" value="Unassembled WGS sequence"/>
</dbReference>
<dbReference type="PROSITE" id="PS50048">
    <property type="entry name" value="ZN2_CY6_FUNGAL_2"/>
    <property type="match status" value="1"/>
</dbReference>
<dbReference type="AlphaFoldDB" id="A0A194X4E4"/>
<evidence type="ECO:0000256" key="3">
    <source>
        <dbReference type="ARBA" id="ARBA00023015"/>
    </source>
</evidence>
<dbReference type="SMART" id="SM00066">
    <property type="entry name" value="GAL4"/>
    <property type="match status" value="1"/>
</dbReference>
<evidence type="ECO:0000256" key="2">
    <source>
        <dbReference type="ARBA" id="ARBA00022833"/>
    </source>
</evidence>
<dbReference type="InterPro" id="IPR001138">
    <property type="entry name" value="Zn2Cys6_DnaBD"/>
</dbReference>
<evidence type="ECO:0000256" key="5">
    <source>
        <dbReference type="ARBA" id="ARBA00023242"/>
    </source>
</evidence>
<evidence type="ECO:0000259" key="6">
    <source>
        <dbReference type="PROSITE" id="PS50048"/>
    </source>
</evidence>
<dbReference type="InterPro" id="IPR036864">
    <property type="entry name" value="Zn2-C6_fun-type_DNA-bd_sf"/>
</dbReference>
<reference evidence="7 8" key="1">
    <citation type="submission" date="2015-10" db="EMBL/GenBank/DDBJ databases">
        <title>Full genome of DAOMC 229536 Phialocephala scopiformis, a fungal endophyte of spruce producing the potent anti-insectan compound rugulosin.</title>
        <authorList>
            <consortium name="DOE Joint Genome Institute"/>
            <person name="Walker A.K."/>
            <person name="Frasz S.L."/>
            <person name="Seifert K.A."/>
            <person name="Miller J.D."/>
            <person name="Mondo S.J."/>
            <person name="Labutti K."/>
            <person name="Lipzen A."/>
            <person name="Dockter R."/>
            <person name="Kennedy M."/>
            <person name="Grigoriev I.V."/>
            <person name="Spatafora J.W."/>
        </authorList>
    </citation>
    <scope>NUCLEOTIDE SEQUENCE [LARGE SCALE GENOMIC DNA]</scope>
    <source>
        <strain evidence="7 8">CBS 120377</strain>
    </source>
</reference>
<dbReference type="RefSeq" id="XP_018069052.1">
    <property type="nucleotide sequence ID" value="XM_018213205.1"/>
</dbReference>
<keyword evidence="8" id="KW-1185">Reference proteome</keyword>
<dbReference type="KEGG" id="psco:LY89DRAFT_671121"/>
<evidence type="ECO:0000313" key="7">
    <source>
        <dbReference type="EMBL" id="KUJ14697.1"/>
    </source>
</evidence>
<name>A0A194X4E4_MOLSC</name>
<sequence length="462" mass="53090">MAFPNNDIPASRQKSCNSCVQSKRRCDRQTPVCNRCVEKKRLCVYGKEPSLYSRVSGDIDTDANPDTALEMEGLVFASSNSAASPFPADLSLHVDNFSVERSSMDDVSEPIISTMFDTASNFQTDIDRLMELVGGDDAEAGGQWLFQPDQQITIVRPSTPADEEINRSYEQMGGLCERYEPWQLYDPKTPVHYLVNRIKGFTTDIATHNAAPFMHRYLYREHMPPCILSCFSTSVLYANRTPANTATVLRALQQSVRELLAAESQRAMNTPTEKLARTQALFLYQVIRLFDGDIALRVQAEKDIALLESWLGELCKVRENLGYSLDIEGSRREEPPKEWERWIFAESVRRTVIIAYSVITLYGMMKDTYTTDDIGPWTYVHRWTLSRHLWEAESSFTFFRMWQEKPHFVINNYSFENFVKHGRGDDVDEFAEIMLNAQVAWNPFTWALMRRKSFLAANDFKL</sequence>
<feature type="domain" description="Zn(2)-C6 fungal-type" evidence="6">
    <location>
        <begin position="15"/>
        <end position="45"/>
    </location>
</feature>
<dbReference type="InParanoid" id="A0A194X4E4"/>
<gene>
    <name evidence="7" type="ORF">LY89DRAFT_671121</name>
</gene>
<dbReference type="Gene3D" id="4.10.240.10">
    <property type="entry name" value="Zn(2)-C6 fungal-type DNA-binding domain"/>
    <property type="match status" value="1"/>
</dbReference>
<dbReference type="STRING" id="149040.A0A194X4E4"/>
<dbReference type="CDD" id="cd00067">
    <property type="entry name" value="GAL4"/>
    <property type="match status" value="1"/>
</dbReference>
<dbReference type="OrthoDB" id="4216928at2759"/>
<protein>
    <recommendedName>
        <fullName evidence="6">Zn(2)-C6 fungal-type domain-containing protein</fullName>
    </recommendedName>
</protein>
<dbReference type="EMBL" id="KQ947419">
    <property type="protein sequence ID" value="KUJ14697.1"/>
    <property type="molecule type" value="Genomic_DNA"/>
</dbReference>
<dbReference type="PANTHER" id="PTHR47660:SF3">
    <property type="entry name" value="FINGER DOMAIN PROTEIN, PUTATIVE (AFU_ORTHOLOGUE AFUA_4G03310)-RELATED"/>
    <property type="match status" value="1"/>
</dbReference>